<comment type="subcellular location">
    <subcellularLocation>
        <location evidence="1">Nucleus</location>
        <location evidence="1">Nucleolus</location>
    </subcellularLocation>
</comment>
<feature type="domain" description="Helicase ATP-binding" evidence="13">
    <location>
        <begin position="180"/>
        <end position="351"/>
    </location>
</feature>
<feature type="short sequence motif" description="Q motif" evidence="11">
    <location>
        <begin position="149"/>
        <end position="177"/>
    </location>
</feature>
<name>R7UPF7_CAPTE</name>
<evidence type="ECO:0000259" key="13">
    <source>
        <dbReference type="PROSITE" id="PS51192"/>
    </source>
</evidence>
<dbReference type="EMBL" id="KB301197">
    <property type="protein sequence ID" value="ELU05832.1"/>
    <property type="molecule type" value="Genomic_DNA"/>
</dbReference>
<dbReference type="OrthoDB" id="10261375at2759"/>
<feature type="domain" description="DEAD-box RNA helicase Q" evidence="15">
    <location>
        <begin position="149"/>
        <end position="177"/>
    </location>
</feature>
<evidence type="ECO:0000256" key="2">
    <source>
        <dbReference type="ARBA" id="ARBA00010379"/>
    </source>
</evidence>
<dbReference type="InterPro" id="IPR014014">
    <property type="entry name" value="RNA_helicase_DEAD_Q_motif"/>
</dbReference>
<accession>R7UPF7</accession>
<keyword evidence="9" id="KW-0539">Nucleus</keyword>
<keyword evidence="5" id="KW-0378">Hydrolase</keyword>
<evidence type="ECO:0000256" key="8">
    <source>
        <dbReference type="ARBA" id="ARBA00022884"/>
    </source>
</evidence>
<dbReference type="Pfam" id="PF00270">
    <property type="entry name" value="DEAD"/>
    <property type="match status" value="1"/>
</dbReference>
<dbReference type="PROSITE" id="PS51195">
    <property type="entry name" value="Q_MOTIF"/>
    <property type="match status" value="1"/>
</dbReference>
<dbReference type="PANTHER" id="PTHR47959:SF8">
    <property type="entry name" value="RNA HELICASE"/>
    <property type="match status" value="1"/>
</dbReference>
<evidence type="ECO:0000313" key="18">
    <source>
        <dbReference type="Proteomes" id="UP000014760"/>
    </source>
</evidence>
<dbReference type="InterPro" id="IPR012541">
    <property type="entry name" value="DBP10_C"/>
</dbReference>
<sequence length="902" mass="101303">MGKVSRSNSGGAGKRSSLPGSEQKFKNGRAADCGPKSGRPRSAGSGFSKSPTDKKEKPRVKRSFEQGIDDLVADGTKKNNRKKKPNKKWAKKNESDESDFEEVKEEEITGFPGKPFKEGSDDSSEEEEEEQQNVEDLVRQQNRKKKKSGGFQSMGLSHHVFTGIMRRGYKVPTPIQRKTIPLILDGKDVVAMARTGSGKTAAFLIPMFEKLKGHLPTGARALILAPTRELALQTLKFTKELGKFTGLKPAVILGGDSMENQFAAIHENPDILIATPGRFMHILVEMEMKLSEVQYVVYDEADRLFEMGFSEQLHEILRRLPETRQTLLFSATLPKLLVDFAKAGLHDPSLIRLDVDSKISPHLQLQFLQCRSDDKVALLLHLLRNVIKPSEQTVVFLATKHHVEYLNMILTEAHIDCSYTYSSLDQTARKIQVAKFRANRTRVLLVTDLAARGIDIPMLDNVINYHFPPKCKLFVHRVGRVARAGRSGTAYSLVAQDELAHVLDLQLFLGRPLTWVLSDKPIADESASLIGCAPQSIIDEEEADLRKWHENVDIFGMTKVISNAFKQYMKSSPAASTESIKRVKEMANLNIGLHPLFGKSGGIQRGEEQRTQLLAAMRHYKPQTTIFEINSTAKSQSFDIMKEKREYHSKVIAKAQQKREEQSEKLMQINKKNASSTKAVDEADLTGVFNTESSEKRSAKKRKFEVDENYISYRPKDHDTERALGLGSSFERDAASAALDLTGDEESKQRASKGQMKWDRKKKRFVNETGKEAGGNKKVKTESGAWVKASYKTNVYKDWLEKCKVAENEDDSDDEGSNPKGRGRGGGGGRGGRGRRAPTFGANRWKGDRPAILDKRHKATDNKRELLRKEQIMKIRKKKAGQQAFQKQRSQVNKKRKKPGKK</sequence>
<dbReference type="GO" id="GO:0005524">
    <property type="term" value="F:ATP binding"/>
    <property type="evidence" value="ECO:0007669"/>
    <property type="project" value="UniProtKB-KW"/>
</dbReference>
<dbReference type="HOGENOM" id="CLU_003041_5_2_1"/>
<organism evidence="16">
    <name type="scientific">Capitella teleta</name>
    <name type="common">Polychaete worm</name>
    <dbReference type="NCBI Taxonomy" id="283909"/>
    <lineage>
        <taxon>Eukaryota</taxon>
        <taxon>Metazoa</taxon>
        <taxon>Spiralia</taxon>
        <taxon>Lophotrochozoa</taxon>
        <taxon>Annelida</taxon>
        <taxon>Polychaeta</taxon>
        <taxon>Sedentaria</taxon>
        <taxon>Scolecida</taxon>
        <taxon>Capitellidae</taxon>
        <taxon>Capitella</taxon>
    </lineage>
</organism>
<evidence type="ECO:0000256" key="10">
    <source>
        <dbReference type="ARBA" id="ARBA00047984"/>
    </source>
</evidence>
<feature type="compositionally biased region" description="Basic residues" evidence="12">
    <location>
        <begin position="78"/>
        <end position="90"/>
    </location>
</feature>
<evidence type="ECO:0000256" key="7">
    <source>
        <dbReference type="ARBA" id="ARBA00022840"/>
    </source>
</evidence>
<reference evidence="16 18" key="2">
    <citation type="journal article" date="2013" name="Nature">
        <title>Insights into bilaterian evolution from three spiralian genomes.</title>
        <authorList>
            <person name="Simakov O."/>
            <person name="Marletaz F."/>
            <person name="Cho S.J."/>
            <person name="Edsinger-Gonzales E."/>
            <person name="Havlak P."/>
            <person name="Hellsten U."/>
            <person name="Kuo D.H."/>
            <person name="Larsson T."/>
            <person name="Lv J."/>
            <person name="Arendt D."/>
            <person name="Savage R."/>
            <person name="Osoegawa K."/>
            <person name="de Jong P."/>
            <person name="Grimwood J."/>
            <person name="Chapman J.A."/>
            <person name="Shapiro H."/>
            <person name="Aerts A."/>
            <person name="Otillar R.P."/>
            <person name="Terry A.Y."/>
            <person name="Boore J.L."/>
            <person name="Grigoriev I.V."/>
            <person name="Lindberg D.R."/>
            <person name="Seaver E.C."/>
            <person name="Weisblat D.A."/>
            <person name="Putnam N.H."/>
            <person name="Rokhsar D.S."/>
        </authorList>
    </citation>
    <scope>NUCLEOTIDE SEQUENCE</scope>
    <source>
        <strain evidence="16 18">I ESC-2004</strain>
    </source>
</reference>
<evidence type="ECO:0000256" key="3">
    <source>
        <dbReference type="ARBA" id="ARBA00012552"/>
    </source>
</evidence>
<keyword evidence="8" id="KW-0694">RNA-binding</keyword>
<protein>
    <recommendedName>
        <fullName evidence="3">RNA helicase</fullName>
        <ecNumber evidence="3">3.6.4.13</ecNumber>
    </recommendedName>
</protein>
<dbReference type="EMBL" id="AMQN01007703">
    <property type="status" value="NOT_ANNOTATED_CDS"/>
    <property type="molecule type" value="Genomic_DNA"/>
</dbReference>
<dbReference type="InterPro" id="IPR050079">
    <property type="entry name" value="DEAD_box_RNA_helicase"/>
</dbReference>
<feature type="compositionally biased region" description="Basic and acidic residues" evidence="12">
    <location>
        <begin position="765"/>
        <end position="780"/>
    </location>
</feature>
<feature type="compositionally biased region" description="Acidic residues" evidence="12">
    <location>
        <begin position="121"/>
        <end position="133"/>
    </location>
</feature>
<dbReference type="Pfam" id="PF08147">
    <property type="entry name" value="DBP10CT"/>
    <property type="match status" value="1"/>
</dbReference>
<dbReference type="CDD" id="cd18787">
    <property type="entry name" value="SF2_C_DEAD"/>
    <property type="match status" value="1"/>
</dbReference>
<dbReference type="EnsemblMetazoa" id="CapteT148777">
    <property type="protein sequence ID" value="CapteP148777"/>
    <property type="gene ID" value="CapteG148777"/>
</dbReference>
<keyword evidence="18" id="KW-1185">Reference proteome</keyword>
<feature type="domain" description="Helicase C-terminal" evidence="14">
    <location>
        <begin position="378"/>
        <end position="528"/>
    </location>
</feature>
<dbReference type="GO" id="GO:0005730">
    <property type="term" value="C:nucleolus"/>
    <property type="evidence" value="ECO:0007669"/>
    <property type="project" value="UniProtKB-SubCell"/>
</dbReference>
<keyword evidence="6" id="KW-0347">Helicase</keyword>
<comment type="catalytic activity">
    <reaction evidence="10">
        <text>ATP + H2O = ADP + phosphate + H(+)</text>
        <dbReference type="Rhea" id="RHEA:13065"/>
        <dbReference type="ChEBI" id="CHEBI:15377"/>
        <dbReference type="ChEBI" id="CHEBI:15378"/>
        <dbReference type="ChEBI" id="CHEBI:30616"/>
        <dbReference type="ChEBI" id="CHEBI:43474"/>
        <dbReference type="ChEBI" id="CHEBI:456216"/>
        <dbReference type="EC" id="3.6.4.13"/>
    </reaction>
</comment>
<evidence type="ECO:0000313" key="17">
    <source>
        <dbReference type="EnsemblMetazoa" id="CapteP148777"/>
    </source>
</evidence>
<feature type="region of interest" description="Disordered" evidence="12">
    <location>
        <begin position="739"/>
        <end position="780"/>
    </location>
</feature>
<evidence type="ECO:0000259" key="15">
    <source>
        <dbReference type="PROSITE" id="PS51195"/>
    </source>
</evidence>
<reference evidence="18" key="1">
    <citation type="submission" date="2012-12" db="EMBL/GenBank/DDBJ databases">
        <authorList>
            <person name="Hellsten U."/>
            <person name="Grimwood J."/>
            <person name="Chapman J.A."/>
            <person name="Shapiro H."/>
            <person name="Aerts A."/>
            <person name="Otillar R.P."/>
            <person name="Terry A.Y."/>
            <person name="Boore J.L."/>
            <person name="Simakov O."/>
            <person name="Marletaz F."/>
            <person name="Cho S.-J."/>
            <person name="Edsinger-Gonzales E."/>
            <person name="Havlak P."/>
            <person name="Kuo D.-H."/>
            <person name="Larsson T."/>
            <person name="Lv J."/>
            <person name="Arendt D."/>
            <person name="Savage R."/>
            <person name="Osoegawa K."/>
            <person name="de Jong P."/>
            <person name="Lindberg D.R."/>
            <person name="Seaver E.C."/>
            <person name="Weisblat D.A."/>
            <person name="Putnam N.H."/>
            <person name="Grigoriev I.V."/>
            <person name="Rokhsar D.S."/>
        </authorList>
    </citation>
    <scope>NUCLEOTIDE SEQUENCE</scope>
    <source>
        <strain evidence="18">I ESC-2004</strain>
    </source>
</reference>
<evidence type="ECO:0000256" key="5">
    <source>
        <dbReference type="ARBA" id="ARBA00022801"/>
    </source>
</evidence>
<dbReference type="SMART" id="SM00487">
    <property type="entry name" value="DEXDc"/>
    <property type="match status" value="1"/>
</dbReference>
<evidence type="ECO:0000256" key="6">
    <source>
        <dbReference type="ARBA" id="ARBA00022806"/>
    </source>
</evidence>
<dbReference type="Pfam" id="PF00271">
    <property type="entry name" value="Helicase_C"/>
    <property type="match status" value="1"/>
</dbReference>
<dbReference type="AlphaFoldDB" id="R7UPF7"/>
<dbReference type="SMART" id="SM00490">
    <property type="entry name" value="HELICc"/>
    <property type="match status" value="1"/>
</dbReference>
<comment type="similarity">
    <text evidence="2">Belongs to the DEAD box helicase family. DDX54/DBP10 subfamily.</text>
</comment>
<feature type="compositionally biased region" description="Acidic residues" evidence="12">
    <location>
        <begin position="96"/>
        <end position="105"/>
    </location>
</feature>
<feature type="region of interest" description="Disordered" evidence="12">
    <location>
        <begin position="807"/>
        <end position="902"/>
    </location>
</feature>
<dbReference type="FunCoup" id="R7UPF7">
    <property type="interactions" value="2016"/>
</dbReference>
<evidence type="ECO:0000256" key="12">
    <source>
        <dbReference type="SAM" id="MobiDB-lite"/>
    </source>
</evidence>
<dbReference type="InterPro" id="IPR011545">
    <property type="entry name" value="DEAD/DEAH_box_helicase_dom"/>
</dbReference>
<gene>
    <name evidence="16" type="ORF">CAPTEDRAFT_148777</name>
</gene>
<dbReference type="Gene3D" id="3.40.50.300">
    <property type="entry name" value="P-loop containing nucleotide triphosphate hydrolases"/>
    <property type="match status" value="2"/>
</dbReference>
<reference evidence="17" key="3">
    <citation type="submission" date="2015-06" db="UniProtKB">
        <authorList>
            <consortium name="EnsemblMetazoa"/>
        </authorList>
    </citation>
    <scope>IDENTIFICATION</scope>
</reference>
<dbReference type="InterPro" id="IPR014001">
    <property type="entry name" value="Helicase_ATP-bd"/>
</dbReference>
<evidence type="ECO:0000256" key="1">
    <source>
        <dbReference type="ARBA" id="ARBA00004604"/>
    </source>
</evidence>
<dbReference type="InterPro" id="IPR033517">
    <property type="entry name" value="DDX54/DBP10_DEAD-box_helicase"/>
</dbReference>
<dbReference type="SMART" id="SM01123">
    <property type="entry name" value="DBP10CT"/>
    <property type="match status" value="1"/>
</dbReference>
<feature type="region of interest" description="Disordered" evidence="12">
    <location>
        <begin position="1"/>
        <end position="152"/>
    </location>
</feature>
<evidence type="ECO:0000256" key="9">
    <source>
        <dbReference type="ARBA" id="ARBA00023242"/>
    </source>
</evidence>
<dbReference type="STRING" id="283909.R7UPF7"/>
<proteinExistence type="inferred from homology"/>
<evidence type="ECO:0000256" key="11">
    <source>
        <dbReference type="PROSITE-ProRule" id="PRU00552"/>
    </source>
</evidence>
<dbReference type="GO" id="GO:0005829">
    <property type="term" value="C:cytosol"/>
    <property type="evidence" value="ECO:0007669"/>
    <property type="project" value="TreeGrafter"/>
</dbReference>
<dbReference type="PROSITE" id="PS51192">
    <property type="entry name" value="HELICASE_ATP_BIND_1"/>
    <property type="match status" value="1"/>
</dbReference>
<feature type="compositionally biased region" description="Basic residues" evidence="12">
    <location>
        <begin position="892"/>
        <end position="902"/>
    </location>
</feature>
<dbReference type="Proteomes" id="UP000014760">
    <property type="component" value="Unassembled WGS sequence"/>
</dbReference>
<keyword evidence="4" id="KW-0547">Nucleotide-binding</keyword>
<evidence type="ECO:0000256" key="4">
    <source>
        <dbReference type="ARBA" id="ARBA00022741"/>
    </source>
</evidence>
<dbReference type="InterPro" id="IPR027417">
    <property type="entry name" value="P-loop_NTPase"/>
</dbReference>
<dbReference type="FunFam" id="3.40.50.300:FF:000865">
    <property type="entry name" value="ATP-dependent RNA helicase DDX54"/>
    <property type="match status" value="1"/>
</dbReference>
<evidence type="ECO:0000313" key="16">
    <source>
        <dbReference type="EMBL" id="ELU05832.1"/>
    </source>
</evidence>
<evidence type="ECO:0000259" key="14">
    <source>
        <dbReference type="PROSITE" id="PS51194"/>
    </source>
</evidence>
<dbReference type="CDD" id="cd17959">
    <property type="entry name" value="DEADc_DDX54"/>
    <property type="match status" value="1"/>
</dbReference>
<dbReference type="PROSITE" id="PS51194">
    <property type="entry name" value="HELICASE_CTER"/>
    <property type="match status" value="1"/>
</dbReference>
<dbReference type="GO" id="GO:0003723">
    <property type="term" value="F:RNA binding"/>
    <property type="evidence" value="ECO:0007669"/>
    <property type="project" value="UniProtKB-KW"/>
</dbReference>
<dbReference type="InterPro" id="IPR001650">
    <property type="entry name" value="Helicase_C-like"/>
</dbReference>
<keyword evidence="7" id="KW-0067">ATP-binding</keyword>
<dbReference type="EC" id="3.6.4.13" evidence="3"/>
<dbReference type="PANTHER" id="PTHR47959">
    <property type="entry name" value="ATP-DEPENDENT RNA HELICASE RHLE-RELATED"/>
    <property type="match status" value="1"/>
</dbReference>
<dbReference type="GO" id="GO:0003724">
    <property type="term" value="F:RNA helicase activity"/>
    <property type="evidence" value="ECO:0007669"/>
    <property type="project" value="UniProtKB-EC"/>
</dbReference>
<dbReference type="SUPFAM" id="SSF52540">
    <property type="entry name" value="P-loop containing nucleoside triphosphate hydrolases"/>
    <property type="match status" value="2"/>
</dbReference>
<feature type="compositionally biased region" description="Basic and acidic residues" evidence="12">
    <location>
        <begin position="845"/>
        <end position="873"/>
    </location>
</feature>
<dbReference type="GO" id="GO:0016787">
    <property type="term" value="F:hydrolase activity"/>
    <property type="evidence" value="ECO:0007669"/>
    <property type="project" value="UniProtKB-KW"/>
</dbReference>
<dbReference type="OMA" id="EDQFGMM"/>